<dbReference type="GO" id="GO:0009425">
    <property type="term" value="C:bacterial-type flagellum basal body"/>
    <property type="evidence" value="ECO:0007669"/>
    <property type="project" value="UniProtKB-SubCell"/>
</dbReference>
<evidence type="ECO:0000259" key="7">
    <source>
        <dbReference type="Pfam" id="PF22692"/>
    </source>
</evidence>
<dbReference type="SUPFAM" id="SSF117143">
    <property type="entry name" value="Flagellar hook protein flgE"/>
    <property type="match status" value="1"/>
</dbReference>
<dbReference type="InterPro" id="IPR037925">
    <property type="entry name" value="FlgE/F/G-like"/>
</dbReference>
<keyword evidence="8" id="KW-0969">Cilium</keyword>
<proteinExistence type="inferred from homology"/>
<dbReference type="Proteomes" id="UP000237819">
    <property type="component" value="Unassembled WGS sequence"/>
</dbReference>
<comment type="subcellular location">
    <subcellularLocation>
        <location evidence="1 4">Bacterial flagellum basal body</location>
    </subcellularLocation>
</comment>
<sequence length="255" mass="27286">MPYGLYIAAEGAQAQAQRVEVIANNIANVDTAGFKRDLAVLQARYAQAIENGTDYPNSGSINDVGGGVYVSEKVTDYSRGSLKGTNIPTDLAIAGEGFFQIEIDGEKYLTRAGDFTFTAEGDLVTSAGNPVLDTDGVPVQVDPEALAGHIGNYFDENGFVTVGGDVIPLAMVKPASLSDLAKYGDNAFFPLAAVEPLTLEERQTRPGFLEKSGVNSITEMMTMIEAQRAYEANVNLIQNHDEMLGNLVNRVLRQG</sequence>
<dbReference type="InterPro" id="IPR019776">
    <property type="entry name" value="Flagellar_basal_body_rod_CS"/>
</dbReference>
<evidence type="ECO:0000256" key="3">
    <source>
        <dbReference type="ARBA" id="ARBA00023143"/>
    </source>
</evidence>
<dbReference type="Pfam" id="PF22692">
    <property type="entry name" value="LlgE_F_G_D1"/>
    <property type="match status" value="1"/>
</dbReference>
<evidence type="ECO:0000313" key="9">
    <source>
        <dbReference type="EMBL" id="PQO41446.1"/>
    </source>
</evidence>
<dbReference type="InterPro" id="IPR020013">
    <property type="entry name" value="Flagellar_FlgE/F/G"/>
</dbReference>
<feature type="domain" description="Flagellar basal body rod protein N-terminal" evidence="5">
    <location>
        <begin position="5"/>
        <end position="35"/>
    </location>
</feature>
<feature type="domain" description="Flagellar basal-body/hook protein C-terminal" evidence="6">
    <location>
        <begin position="206"/>
        <end position="249"/>
    </location>
</feature>
<dbReference type="PANTHER" id="PTHR30435:SF19">
    <property type="entry name" value="FLAGELLAR BASAL-BODY ROD PROTEIN FLGG"/>
    <property type="match status" value="1"/>
</dbReference>
<evidence type="ECO:0000313" key="11">
    <source>
        <dbReference type="Proteomes" id="UP000239388"/>
    </source>
</evidence>
<evidence type="ECO:0000313" key="10">
    <source>
        <dbReference type="Proteomes" id="UP000237819"/>
    </source>
</evidence>
<protein>
    <submittedName>
        <fullName evidence="8">Flagellar biosynthesis protein FlgF</fullName>
    </submittedName>
</protein>
<name>A0A2S8FT85_9BACT</name>
<organism evidence="8 11">
    <name type="scientific">Blastopirellula marina</name>
    <dbReference type="NCBI Taxonomy" id="124"/>
    <lineage>
        <taxon>Bacteria</taxon>
        <taxon>Pseudomonadati</taxon>
        <taxon>Planctomycetota</taxon>
        <taxon>Planctomycetia</taxon>
        <taxon>Pirellulales</taxon>
        <taxon>Pirellulaceae</taxon>
        <taxon>Blastopirellula</taxon>
    </lineage>
</organism>
<evidence type="ECO:0000256" key="1">
    <source>
        <dbReference type="ARBA" id="ARBA00004117"/>
    </source>
</evidence>
<dbReference type="Pfam" id="PF00460">
    <property type="entry name" value="Flg_bb_rod"/>
    <property type="match status" value="1"/>
</dbReference>
<keyword evidence="8" id="KW-0282">Flagellum</keyword>
<dbReference type="AlphaFoldDB" id="A0A2S8FT85"/>
<gene>
    <name evidence="9" type="ORF">C5Y93_30495</name>
    <name evidence="8" type="ORF">C5Y98_13550</name>
</gene>
<dbReference type="EMBL" id="PUIB01000015">
    <property type="protein sequence ID" value="PQO35385.1"/>
    <property type="molecule type" value="Genomic_DNA"/>
</dbReference>
<dbReference type="NCBIfam" id="TIGR03506">
    <property type="entry name" value="FlgEFG_subfam"/>
    <property type="match status" value="1"/>
</dbReference>
<dbReference type="EMBL" id="PUHZ01000026">
    <property type="protein sequence ID" value="PQO41446.1"/>
    <property type="molecule type" value="Genomic_DNA"/>
</dbReference>
<dbReference type="InterPro" id="IPR053967">
    <property type="entry name" value="LlgE_F_G-like_D1"/>
</dbReference>
<dbReference type="PANTHER" id="PTHR30435">
    <property type="entry name" value="FLAGELLAR PROTEIN"/>
    <property type="match status" value="1"/>
</dbReference>
<dbReference type="InterPro" id="IPR010930">
    <property type="entry name" value="Flg_bb/hook_C_dom"/>
</dbReference>
<dbReference type="Pfam" id="PF06429">
    <property type="entry name" value="Flg_bbr_C"/>
    <property type="match status" value="1"/>
</dbReference>
<comment type="similarity">
    <text evidence="2 4">Belongs to the flagella basal body rod proteins family.</text>
</comment>
<reference evidence="10 11" key="1">
    <citation type="submission" date="2018-02" db="EMBL/GenBank/DDBJ databases">
        <title>Comparative genomes isolates from brazilian mangrove.</title>
        <authorList>
            <person name="Araujo J.E."/>
            <person name="Taketani R.G."/>
            <person name="Silva M.C.P."/>
            <person name="Loureco M.V."/>
            <person name="Andreote F.D."/>
        </authorList>
    </citation>
    <scope>NUCLEOTIDE SEQUENCE [LARGE SCALE GENOMIC DNA]</scope>
    <source>
        <strain evidence="8 11">NAP PRIS-MGV</strain>
        <strain evidence="9 10">Nap-Phe MGV</strain>
    </source>
</reference>
<comment type="caution">
    <text evidence="8">The sequence shown here is derived from an EMBL/GenBank/DDBJ whole genome shotgun (WGS) entry which is preliminary data.</text>
</comment>
<dbReference type="RefSeq" id="WP_105339270.1">
    <property type="nucleotide sequence ID" value="NZ_PUHZ01000026.1"/>
</dbReference>
<accession>A0A2S8FT85</accession>
<evidence type="ECO:0000259" key="6">
    <source>
        <dbReference type="Pfam" id="PF06429"/>
    </source>
</evidence>
<dbReference type="Proteomes" id="UP000239388">
    <property type="component" value="Unassembled WGS sequence"/>
</dbReference>
<keyword evidence="3 4" id="KW-0975">Bacterial flagellum</keyword>
<keyword evidence="8" id="KW-0966">Cell projection</keyword>
<feature type="domain" description="Flagellar hook protein FlgE/F/G-like D1" evidence="7">
    <location>
        <begin position="92"/>
        <end position="150"/>
    </location>
</feature>
<dbReference type="PROSITE" id="PS00588">
    <property type="entry name" value="FLAGELLA_BB_ROD"/>
    <property type="match status" value="1"/>
</dbReference>
<evidence type="ECO:0000256" key="2">
    <source>
        <dbReference type="ARBA" id="ARBA00009677"/>
    </source>
</evidence>
<dbReference type="InterPro" id="IPR001444">
    <property type="entry name" value="Flag_bb_rod_N"/>
</dbReference>
<evidence type="ECO:0000313" key="8">
    <source>
        <dbReference type="EMBL" id="PQO35385.1"/>
    </source>
</evidence>
<evidence type="ECO:0000256" key="4">
    <source>
        <dbReference type="RuleBase" id="RU362116"/>
    </source>
</evidence>
<dbReference type="OrthoDB" id="9804559at2"/>
<evidence type="ECO:0000259" key="5">
    <source>
        <dbReference type="Pfam" id="PF00460"/>
    </source>
</evidence>
<dbReference type="GO" id="GO:0071978">
    <property type="term" value="P:bacterial-type flagellum-dependent swarming motility"/>
    <property type="evidence" value="ECO:0007669"/>
    <property type="project" value="TreeGrafter"/>
</dbReference>